<keyword evidence="1" id="KW-1133">Transmembrane helix</keyword>
<organism evidence="2">
    <name type="scientific">marine sediment metagenome</name>
    <dbReference type="NCBI Taxonomy" id="412755"/>
    <lineage>
        <taxon>unclassified sequences</taxon>
        <taxon>metagenomes</taxon>
        <taxon>ecological metagenomes</taxon>
    </lineage>
</organism>
<name>X1FGW1_9ZZZZ</name>
<reference evidence="2" key="1">
    <citation type="journal article" date="2014" name="Front. Microbiol.">
        <title>High frequency of phylogenetically diverse reductive dehalogenase-homologous genes in deep subseafloor sedimentary metagenomes.</title>
        <authorList>
            <person name="Kawai M."/>
            <person name="Futagami T."/>
            <person name="Toyoda A."/>
            <person name="Takaki Y."/>
            <person name="Nishi S."/>
            <person name="Hori S."/>
            <person name="Arai W."/>
            <person name="Tsubouchi T."/>
            <person name="Morono Y."/>
            <person name="Uchiyama I."/>
            <person name="Ito T."/>
            <person name="Fujiyama A."/>
            <person name="Inagaki F."/>
            <person name="Takami H."/>
        </authorList>
    </citation>
    <scope>NUCLEOTIDE SEQUENCE</scope>
    <source>
        <strain evidence="2">Expedition CK06-06</strain>
    </source>
</reference>
<dbReference type="EMBL" id="BARU01012719">
    <property type="protein sequence ID" value="GAH44197.1"/>
    <property type="molecule type" value="Genomic_DNA"/>
</dbReference>
<keyword evidence="1" id="KW-0472">Membrane</keyword>
<sequence length="73" mass="8557">MKEKFTIRHDPDNEEIVIEMGTKKMYITPDDIRDPQIAKLEQEIRRAKWMRWVFLAVGLVGGVLISLLISLFI</sequence>
<gene>
    <name evidence="2" type="ORF">S03H2_23316</name>
</gene>
<keyword evidence="1" id="KW-0812">Transmembrane</keyword>
<feature type="transmembrane region" description="Helical" evidence="1">
    <location>
        <begin position="52"/>
        <end position="72"/>
    </location>
</feature>
<dbReference type="AlphaFoldDB" id="X1FGW1"/>
<protein>
    <submittedName>
        <fullName evidence="2">Uncharacterized protein</fullName>
    </submittedName>
</protein>
<evidence type="ECO:0000256" key="1">
    <source>
        <dbReference type="SAM" id="Phobius"/>
    </source>
</evidence>
<proteinExistence type="predicted"/>
<evidence type="ECO:0000313" key="2">
    <source>
        <dbReference type="EMBL" id="GAH44197.1"/>
    </source>
</evidence>
<comment type="caution">
    <text evidence="2">The sequence shown here is derived from an EMBL/GenBank/DDBJ whole genome shotgun (WGS) entry which is preliminary data.</text>
</comment>
<accession>X1FGW1</accession>